<dbReference type="GO" id="GO:0003700">
    <property type="term" value="F:DNA-binding transcription factor activity"/>
    <property type="evidence" value="ECO:0007669"/>
    <property type="project" value="InterPro"/>
</dbReference>
<dbReference type="Pfam" id="PF12802">
    <property type="entry name" value="MarR_2"/>
    <property type="match status" value="1"/>
</dbReference>
<proteinExistence type="predicted"/>
<evidence type="ECO:0000259" key="1">
    <source>
        <dbReference type="Pfam" id="PF12802"/>
    </source>
</evidence>
<keyword evidence="3" id="KW-1185">Reference proteome</keyword>
<name>A0AAV3UPZ3_9EURY</name>
<dbReference type="InterPro" id="IPR036390">
    <property type="entry name" value="WH_DNA-bd_sf"/>
</dbReference>
<feature type="domain" description="HTH marR-type" evidence="1">
    <location>
        <begin position="17"/>
        <end position="58"/>
    </location>
</feature>
<dbReference type="Gene3D" id="1.10.10.10">
    <property type="entry name" value="Winged helix-like DNA-binding domain superfamily/Winged helix DNA-binding domain"/>
    <property type="match status" value="1"/>
</dbReference>
<dbReference type="CDD" id="cd00090">
    <property type="entry name" value="HTH_ARSR"/>
    <property type="match status" value="1"/>
</dbReference>
<evidence type="ECO:0000313" key="2">
    <source>
        <dbReference type="EMBL" id="GAA5061765.1"/>
    </source>
</evidence>
<sequence length="85" mass="10068">MIRYELQPMVRLKDVDKQILDLFHEGDRTQSYLVDETGYTRQYIHQRLEVLEAAGYIENIHAKSALYHLLTDPRENTEDDQDTNS</sequence>
<comment type="caution">
    <text evidence="2">The sequence shown here is derived from an EMBL/GenBank/DDBJ whole genome shotgun (WGS) entry which is preliminary data.</text>
</comment>
<reference evidence="2 3" key="1">
    <citation type="journal article" date="2019" name="Int. J. Syst. Evol. Microbiol.">
        <title>The Global Catalogue of Microorganisms (GCM) 10K type strain sequencing project: providing services to taxonomists for standard genome sequencing and annotation.</title>
        <authorList>
            <consortium name="The Broad Institute Genomics Platform"/>
            <consortium name="The Broad Institute Genome Sequencing Center for Infectious Disease"/>
            <person name="Wu L."/>
            <person name="Ma J."/>
        </authorList>
    </citation>
    <scope>NUCLEOTIDE SEQUENCE [LARGE SCALE GENOMIC DNA]</scope>
    <source>
        <strain evidence="2 3">JCM 17504</strain>
    </source>
</reference>
<dbReference type="AlphaFoldDB" id="A0AAV3UPZ3"/>
<dbReference type="EMBL" id="BAABKX010000022">
    <property type="protein sequence ID" value="GAA5061765.1"/>
    <property type="molecule type" value="Genomic_DNA"/>
</dbReference>
<evidence type="ECO:0000313" key="3">
    <source>
        <dbReference type="Proteomes" id="UP001501729"/>
    </source>
</evidence>
<dbReference type="InterPro" id="IPR011991">
    <property type="entry name" value="ArsR-like_HTH"/>
</dbReference>
<dbReference type="Proteomes" id="UP001501729">
    <property type="component" value="Unassembled WGS sequence"/>
</dbReference>
<dbReference type="InterPro" id="IPR036388">
    <property type="entry name" value="WH-like_DNA-bd_sf"/>
</dbReference>
<dbReference type="SUPFAM" id="SSF46785">
    <property type="entry name" value="Winged helix' DNA-binding domain"/>
    <property type="match status" value="1"/>
</dbReference>
<accession>A0AAV3UPZ3</accession>
<dbReference type="InterPro" id="IPR000835">
    <property type="entry name" value="HTH_MarR-typ"/>
</dbReference>
<gene>
    <name evidence="2" type="ORF">GCM10025751_48210</name>
</gene>
<organism evidence="2 3">
    <name type="scientific">Haladaptatus pallidirubidus</name>
    <dbReference type="NCBI Taxonomy" id="1008152"/>
    <lineage>
        <taxon>Archaea</taxon>
        <taxon>Methanobacteriati</taxon>
        <taxon>Methanobacteriota</taxon>
        <taxon>Stenosarchaea group</taxon>
        <taxon>Halobacteria</taxon>
        <taxon>Halobacteriales</taxon>
        <taxon>Haladaptataceae</taxon>
        <taxon>Haladaptatus</taxon>
    </lineage>
</organism>
<protein>
    <recommendedName>
        <fullName evidence="1">HTH marR-type domain-containing protein</fullName>
    </recommendedName>
</protein>